<name>A0ABS4NTJ8_9BACL</name>
<dbReference type="Proteomes" id="UP000773462">
    <property type="component" value="Unassembled WGS sequence"/>
</dbReference>
<gene>
    <name evidence="1" type="ORF">J2Z70_003548</name>
</gene>
<keyword evidence="2" id="KW-1185">Reference proteome</keyword>
<evidence type="ECO:0008006" key="3">
    <source>
        <dbReference type="Google" id="ProtNLM"/>
    </source>
</evidence>
<evidence type="ECO:0000313" key="1">
    <source>
        <dbReference type="EMBL" id="MBP2113388.1"/>
    </source>
</evidence>
<comment type="caution">
    <text evidence="1">The sequence shown here is derived from an EMBL/GenBank/DDBJ whole genome shotgun (WGS) entry which is preliminary data.</text>
</comment>
<reference evidence="1 2" key="1">
    <citation type="submission" date="2021-03" db="EMBL/GenBank/DDBJ databases">
        <title>Genomic Encyclopedia of Type Strains, Phase IV (KMG-IV): sequencing the most valuable type-strain genomes for metagenomic binning, comparative biology and taxonomic classification.</title>
        <authorList>
            <person name="Goeker M."/>
        </authorList>
    </citation>
    <scope>NUCLEOTIDE SEQUENCE [LARGE SCALE GENOMIC DNA]</scope>
    <source>
        <strain evidence="1 2">DSM 101953</strain>
    </source>
</reference>
<sequence length="714" mass="82449">MSPKNVVLNDKLIKLSKDFFSKEKIQPEFVESVFEELVTETDIIYGDINIDFSFTGLEGREGISFSSEGFGKVFELTGTNQRFKTTSLIIIALILNYNFIDAEHMLASNQLVSKVNELTKQLFSRNKFQVDFSLSSQTASFHFTKKENEISIQMYEKQQVINLNLNDYNEVFQKYVSIVHDLELADVQFVSKGRNFVGQVHREITNEFIITLDSIKDKVEITVNKFMENINYSDNYKEEAQIKNEISYIIKAINLLNDITVDFPSIDSVIQLKRNIPEDIKNKKIDELIILKNEYMVKLQEISLNINGNQNNMIAIKSTLDNHLFNLNAYSDLPYRFSIENLPFRIQSFLIETEGFLSTEEGIEIISIRSNKEIKKMAIHNISGKFFNSPITINTTGDYEIYIKTLKKIHLDIQNLREYTLKSKDGIEYSLKVYVDLEESQRGLIASKVFYENLLNNIDQLIALCHEIVNVQKNDQIEELLNKITKGTDFINYRNLFKCIEKTDFDYSGENKDQLLINLNTYKIELEVSLEMNSGKFLLPKKLRDINTMTKFLQDIRAVTEYLQVEDLAESKSSLMIAEASLKTNLHSEVLQLFNNYMYERCKYYFEVLDANNVLIHPLLSYDFENRQFFIKDRKVSTSEGISGGTDSAMTVRSFASKKNNTEFGLVLLIDEWGDVGAELASKVYQSILEINTFGFGVFVKVDPQLNKARLDSM</sequence>
<proteinExistence type="predicted"/>
<dbReference type="EMBL" id="JAGGLV010000011">
    <property type="protein sequence ID" value="MBP2113388.1"/>
    <property type="molecule type" value="Genomic_DNA"/>
</dbReference>
<accession>A0ABS4NTJ8</accession>
<protein>
    <recommendedName>
        <fullName evidence="3">ATP-binding protein</fullName>
    </recommendedName>
</protein>
<organism evidence="1 2">
    <name type="scientific">Paenibacillus silagei</name>
    <dbReference type="NCBI Taxonomy" id="1670801"/>
    <lineage>
        <taxon>Bacteria</taxon>
        <taxon>Bacillati</taxon>
        <taxon>Bacillota</taxon>
        <taxon>Bacilli</taxon>
        <taxon>Bacillales</taxon>
        <taxon>Paenibacillaceae</taxon>
        <taxon>Paenibacillus</taxon>
    </lineage>
</organism>
<dbReference type="RefSeq" id="WP_209875385.1">
    <property type="nucleotide sequence ID" value="NZ_JAGGLV010000011.1"/>
</dbReference>
<evidence type="ECO:0000313" key="2">
    <source>
        <dbReference type="Proteomes" id="UP000773462"/>
    </source>
</evidence>